<proteinExistence type="predicted"/>
<keyword evidence="2" id="KW-1185">Reference proteome</keyword>
<organism evidence="1 2">
    <name type="scientific">Moritella marina ATCC 15381</name>
    <dbReference type="NCBI Taxonomy" id="1202962"/>
    <lineage>
        <taxon>Bacteria</taxon>
        <taxon>Pseudomonadati</taxon>
        <taxon>Pseudomonadota</taxon>
        <taxon>Gammaproteobacteria</taxon>
        <taxon>Alteromonadales</taxon>
        <taxon>Moritellaceae</taxon>
        <taxon>Moritella</taxon>
    </lineage>
</organism>
<dbReference type="AlphaFoldDB" id="A0A5J6WKK8"/>
<evidence type="ECO:0000313" key="1">
    <source>
        <dbReference type="EMBL" id="QFI38643.1"/>
    </source>
</evidence>
<sequence length="119" mass="13549">MSAEQTTLGLAHFLKSEGDGFGFDVQIPAPGKYMVTLFHHGWMSSSKMEVCTESQCKKQFLKQIIAGGKYFTINKVKAEVTTTGDNETVKFTFKRQPRQYDYKGTNWQVLESVKLEKIQ</sequence>
<gene>
    <name evidence="1" type="ORF">FR932_12675</name>
</gene>
<dbReference type="Proteomes" id="UP000327424">
    <property type="component" value="Chromosome"/>
</dbReference>
<reference evidence="1 2" key="1">
    <citation type="submission" date="2019-09" db="EMBL/GenBank/DDBJ databases">
        <title>Hybrid Assembly of the complete Genome of the Deep-Sea Bacterium Moritella marina from long Nanopore and Illumina reads.</title>
        <authorList>
            <person name="Magin S."/>
            <person name="Georgoulis A."/>
            <person name="Papadimitriou K."/>
            <person name="Iliakis G."/>
            <person name="Vorgias C.E."/>
        </authorList>
    </citation>
    <scope>NUCLEOTIDE SEQUENCE [LARGE SCALE GENOMIC DNA]</scope>
    <source>
        <strain evidence="1 2">MP-1</strain>
    </source>
</reference>
<accession>A0A5J6WKK8</accession>
<protein>
    <submittedName>
        <fullName evidence="1">Uncharacterized protein</fullName>
    </submittedName>
</protein>
<name>A0A5J6WKK8_MORMI</name>
<dbReference type="EMBL" id="CP044399">
    <property type="protein sequence ID" value="QFI38643.1"/>
    <property type="molecule type" value="Genomic_DNA"/>
</dbReference>
<dbReference type="KEGG" id="mmaa:FR932_12675"/>
<evidence type="ECO:0000313" key="2">
    <source>
        <dbReference type="Proteomes" id="UP000327424"/>
    </source>
</evidence>